<proteinExistence type="predicted"/>
<name>S7ZT75_PENO1</name>
<accession>S7ZT75</accession>
<sequence>MLARVRVVSTAVIVGEGIRTGTGNWEPRELVVIMQVMFLRQVWSSPSEAGNPVAVYLVEVEEEKKKKKKKKKRKGKFKPKEGQSTARFIIHVLVRRGYQRGQDLTLQCTLAAKRNVFAKKGPPSAKVPEVHTAQPNATGPLAQLTG</sequence>
<dbReference type="EMBL" id="KB644414">
    <property type="protein sequence ID" value="EPS31941.1"/>
    <property type="molecule type" value="Genomic_DNA"/>
</dbReference>
<organism evidence="2 3">
    <name type="scientific">Penicillium oxalicum (strain 114-2 / CGMCC 5302)</name>
    <name type="common">Penicillium decumbens</name>
    <dbReference type="NCBI Taxonomy" id="933388"/>
    <lineage>
        <taxon>Eukaryota</taxon>
        <taxon>Fungi</taxon>
        <taxon>Dikarya</taxon>
        <taxon>Ascomycota</taxon>
        <taxon>Pezizomycotina</taxon>
        <taxon>Eurotiomycetes</taxon>
        <taxon>Eurotiomycetidae</taxon>
        <taxon>Eurotiales</taxon>
        <taxon>Aspergillaceae</taxon>
        <taxon>Penicillium</taxon>
    </lineage>
</organism>
<protein>
    <submittedName>
        <fullName evidence="2">Uncharacterized protein</fullName>
    </submittedName>
</protein>
<feature type="region of interest" description="Disordered" evidence="1">
    <location>
        <begin position="62"/>
        <end position="82"/>
    </location>
</feature>
<dbReference type="HOGENOM" id="CLU_1778130_0_0_1"/>
<feature type="region of interest" description="Disordered" evidence="1">
    <location>
        <begin position="120"/>
        <end position="146"/>
    </location>
</feature>
<reference evidence="2 3" key="1">
    <citation type="journal article" date="2013" name="PLoS ONE">
        <title>Genomic and secretomic analyses reveal unique features of the lignocellulolytic enzyme system of Penicillium decumbens.</title>
        <authorList>
            <person name="Liu G."/>
            <person name="Zhang L."/>
            <person name="Wei X."/>
            <person name="Zou G."/>
            <person name="Qin Y."/>
            <person name="Ma L."/>
            <person name="Li J."/>
            <person name="Zheng H."/>
            <person name="Wang S."/>
            <person name="Wang C."/>
            <person name="Xun L."/>
            <person name="Zhao G.-P."/>
            <person name="Zhou Z."/>
            <person name="Qu Y."/>
        </authorList>
    </citation>
    <scope>NUCLEOTIDE SEQUENCE [LARGE SCALE GENOMIC DNA]</scope>
    <source>
        <strain evidence="3">114-2 / CGMCC 5302</strain>
    </source>
</reference>
<feature type="compositionally biased region" description="Basic residues" evidence="1">
    <location>
        <begin position="65"/>
        <end position="77"/>
    </location>
</feature>
<evidence type="ECO:0000256" key="1">
    <source>
        <dbReference type="SAM" id="MobiDB-lite"/>
    </source>
</evidence>
<gene>
    <name evidence="2" type="ORF">PDE_06900</name>
</gene>
<dbReference type="Proteomes" id="UP000019376">
    <property type="component" value="Unassembled WGS sequence"/>
</dbReference>
<keyword evidence="3" id="KW-1185">Reference proteome</keyword>
<evidence type="ECO:0000313" key="3">
    <source>
        <dbReference type="Proteomes" id="UP000019376"/>
    </source>
</evidence>
<evidence type="ECO:0000313" key="2">
    <source>
        <dbReference type="EMBL" id="EPS31941.1"/>
    </source>
</evidence>
<dbReference type="AlphaFoldDB" id="S7ZT75"/>